<feature type="transmembrane region" description="Helical" evidence="3">
    <location>
        <begin position="186"/>
        <end position="207"/>
    </location>
</feature>
<reference evidence="4" key="2">
    <citation type="submission" date="2020-09" db="EMBL/GenBank/DDBJ databases">
        <authorList>
            <person name="Sun Q."/>
            <person name="Zhou Y."/>
        </authorList>
    </citation>
    <scope>NUCLEOTIDE SEQUENCE</scope>
    <source>
        <strain evidence="4">CGMCC 1.15958</strain>
    </source>
</reference>
<evidence type="ECO:0000256" key="2">
    <source>
        <dbReference type="ARBA" id="ARBA00022729"/>
    </source>
</evidence>
<dbReference type="Proteomes" id="UP000609064">
    <property type="component" value="Unassembled WGS sequence"/>
</dbReference>
<keyword evidence="3" id="KW-0812">Transmembrane</keyword>
<dbReference type="EMBL" id="BMKK01000006">
    <property type="protein sequence ID" value="GGD66265.1"/>
    <property type="molecule type" value="Genomic_DNA"/>
</dbReference>
<keyword evidence="3" id="KW-0472">Membrane</keyword>
<dbReference type="AlphaFoldDB" id="A0A916YXP2"/>
<protein>
    <recommendedName>
        <fullName evidence="1">Type IV secretion system putative lipoprotein virB7</fullName>
    </recommendedName>
</protein>
<comment type="caution">
    <text evidence="4">The sequence shown here is derived from an EMBL/GenBank/DDBJ whole genome shotgun (WGS) entry which is preliminary data.</text>
</comment>
<organism evidence="4 5">
    <name type="scientific">Emticicia aquatilis</name>
    <dbReference type="NCBI Taxonomy" id="1537369"/>
    <lineage>
        <taxon>Bacteria</taxon>
        <taxon>Pseudomonadati</taxon>
        <taxon>Bacteroidota</taxon>
        <taxon>Cytophagia</taxon>
        <taxon>Cytophagales</taxon>
        <taxon>Leadbetterellaceae</taxon>
        <taxon>Emticicia</taxon>
    </lineage>
</organism>
<proteinExistence type="predicted"/>
<gene>
    <name evidence="4" type="ORF">GCM10011514_32860</name>
</gene>
<evidence type="ECO:0000256" key="1">
    <source>
        <dbReference type="ARBA" id="ARBA00017922"/>
    </source>
</evidence>
<keyword evidence="5" id="KW-1185">Reference proteome</keyword>
<name>A0A916YXP2_9BACT</name>
<dbReference type="RefSeq" id="WP_188767438.1">
    <property type="nucleotide sequence ID" value="NZ_BMKK01000006.1"/>
</dbReference>
<keyword evidence="3" id="KW-1133">Transmembrane helix</keyword>
<accession>A0A916YXP2</accession>
<reference evidence="4" key="1">
    <citation type="journal article" date="2014" name="Int. J. Syst. Evol. Microbiol.">
        <title>Complete genome sequence of Corynebacterium casei LMG S-19264T (=DSM 44701T), isolated from a smear-ripened cheese.</title>
        <authorList>
            <consortium name="US DOE Joint Genome Institute (JGI-PGF)"/>
            <person name="Walter F."/>
            <person name="Albersmeier A."/>
            <person name="Kalinowski J."/>
            <person name="Ruckert C."/>
        </authorList>
    </citation>
    <scope>NUCLEOTIDE SEQUENCE</scope>
    <source>
        <strain evidence="4">CGMCC 1.15958</strain>
    </source>
</reference>
<dbReference type="PROSITE" id="PS51257">
    <property type="entry name" value="PROKAR_LIPOPROTEIN"/>
    <property type="match status" value="1"/>
</dbReference>
<dbReference type="InterPro" id="IPR012640">
    <property type="entry name" value="Membr_lipoprot_lipid_attach_CS"/>
</dbReference>
<evidence type="ECO:0000313" key="5">
    <source>
        <dbReference type="Proteomes" id="UP000609064"/>
    </source>
</evidence>
<sequence>MKKLILFLSAIVVLASCQKKEYASFQKTNTPTYAVAKKQAVAAQPTTEVAVVEEATASIVAPTETALSADNSVAVSSLNTETTPAPVVAESQVMTFNEQSVNAEFEKLNKLEEYVASHEGTTIEDVKDTELTKDLKLDTNVTNAVAAGDLPLNIPAFWWGCVLGLLGVLAVYLITDKDKEQTKKALYGCLAWTVLWVVYYFVVLATFR</sequence>
<dbReference type="Pfam" id="PF08139">
    <property type="entry name" value="LPAM_1"/>
    <property type="match status" value="1"/>
</dbReference>
<evidence type="ECO:0000256" key="3">
    <source>
        <dbReference type="SAM" id="Phobius"/>
    </source>
</evidence>
<evidence type="ECO:0000313" key="4">
    <source>
        <dbReference type="EMBL" id="GGD66265.1"/>
    </source>
</evidence>
<keyword evidence="2" id="KW-0732">Signal</keyword>
<feature type="transmembrane region" description="Helical" evidence="3">
    <location>
        <begin position="156"/>
        <end position="174"/>
    </location>
</feature>